<protein>
    <submittedName>
        <fullName evidence="2">Uncharacterized protein</fullName>
    </submittedName>
</protein>
<evidence type="ECO:0000256" key="1">
    <source>
        <dbReference type="SAM" id="MobiDB-lite"/>
    </source>
</evidence>
<feature type="region of interest" description="Disordered" evidence="1">
    <location>
        <begin position="1"/>
        <end position="63"/>
    </location>
</feature>
<accession>A0A7X5X6F2</accession>
<proteinExistence type="predicted"/>
<reference evidence="2 3" key="1">
    <citation type="submission" date="2020-02" db="EMBL/GenBank/DDBJ databases">
        <title>Streptomyces malaysiensis DSM14702 (JHCC583434, PFL_A843) Genome sequencing and assembly.</title>
        <authorList>
            <person name="Samborskyy M."/>
        </authorList>
    </citation>
    <scope>NUCLEOTIDE SEQUENCE [LARGE SCALE GENOMIC DNA]</scope>
    <source>
        <strain evidence="2 3">DSM 14702</strain>
    </source>
</reference>
<gene>
    <name evidence="2" type="ORF">SMALB_4271</name>
</gene>
<evidence type="ECO:0000313" key="2">
    <source>
        <dbReference type="EMBL" id="NIY66251.1"/>
    </source>
</evidence>
<name>A0A7X5X6F2_STRMQ</name>
<dbReference type="Gene3D" id="3.40.50.1820">
    <property type="entry name" value="alpha/beta hydrolase"/>
    <property type="match status" value="1"/>
</dbReference>
<dbReference type="Pfam" id="PF02089">
    <property type="entry name" value="Palm_thioest"/>
    <property type="match status" value="1"/>
</dbReference>
<dbReference type="AlphaFoldDB" id="A0A7X5X6F2"/>
<organism evidence="2 3">
    <name type="scientific">Streptomyces malaysiensis</name>
    <dbReference type="NCBI Taxonomy" id="92644"/>
    <lineage>
        <taxon>Bacteria</taxon>
        <taxon>Bacillati</taxon>
        <taxon>Actinomycetota</taxon>
        <taxon>Actinomycetes</taxon>
        <taxon>Kitasatosporales</taxon>
        <taxon>Streptomycetaceae</taxon>
        <taxon>Streptomyces</taxon>
        <taxon>Streptomyces violaceusniger group</taxon>
    </lineage>
</organism>
<dbReference type="EMBL" id="JAALLH010000001">
    <property type="protein sequence ID" value="NIY66251.1"/>
    <property type="molecule type" value="Genomic_DNA"/>
</dbReference>
<dbReference type="Proteomes" id="UP000536624">
    <property type="component" value="Unassembled WGS sequence"/>
</dbReference>
<dbReference type="SUPFAM" id="SSF53474">
    <property type="entry name" value="alpha/beta-Hydrolases"/>
    <property type="match status" value="1"/>
</dbReference>
<sequence length="154" mass="16207">MTTAGPDRSDPLPMRAYGRGASSRLPYATPREVGRHGPRTHSALPGTPGTARPFGPSPSTWRFSPGIRQVEEVCARTSHSQRDVIGHNLGGLIARHYVQRLGGDTRAHTLVTLGTPHAGTRIAPLLSAPVVRTSTRAPDVPGLRGDNGVAAACP</sequence>
<comment type="caution">
    <text evidence="2">The sequence shown here is derived from an EMBL/GenBank/DDBJ whole genome shotgun (WGS) entry which is preliminary data.</text>
</comment>
<evidence type="ECO:0000313" key="3">
    <source>
        <dbReference type="Proteomes" id="UP000536624"/>
    </source>
</evidence>
<dbReference type="InterPro" id="IPR029058">
    <property type="entry name" value="AB_hydrolase_fold"/>
</dbReference>